<feature type="transmembrane region" description="Helical" evidence="6">
    <location>
        <begin position="6"/>
        <end position="27"/>
    </location>
</feature>
<dbReference type="AlphaFoldDB" id="A0A6F9E9E4"/>
<feature type="domain" description="DUF2179" evidence="7">
    <location>
        <begin position="216"/>
        <end position="270"/>
    </location>
</feature>
<proteinExistence type="predicted"/>
<dbReference type="Gene3D" id="3.30.70.120">
    <property type="match status" value="1"/>
</dbReference>
<evidence type="ECO:0000259" key="7">
    <source>
        <dbReference type="Pfam" id="PF10035"/>
    </source>
</evidence>
<feature type="transmembrane region" description="Helical" evidence="6">
    <location>
        <begin position="103"/>
        <end position="125"/>
    </location>
</feature>
<evidence type="ECO:0000313" key="8">
    <source>
        <dbReference type="EMBL" id="CAB3393036.1"/>
    </source>
</evidence>
<dbReference type="PANTHER" id="PTHR33545:SF10">
    <property type="entry name" value="UPF0750 MEMBRANE PROTEIN YPJC"/>
    <property type="match status" value="1"/>
</dbReference>
<keyword evidence="4 6" id="KW-1133">Transmembrane helix</keyword>
<evidence type="ECO:0000256" key="5">
    <source>
        <dbReference type="ARBA" id="ARBA00023136"/>
    </source>
</evidence>
<dbReference type="InterPro" id="IPR051461">
    <property type="entry name" value="UPF0750_membrane"/>
</dbReference>
<name>A0A6F9E9E4_9BACL</name>
<dbReference type="EMBL" id="LR792683">
    <property type="protein sequence ID" value="CAB3393036.1"/>
    <property type="molecule type" value="Genomic_DNA"/>
</dbReference>
<dbReference type="Pfam" id="PF02588">
    <property type="entry name" value="YitT_membrane"/>
    <property type="match status" value="1"/>
</dbReference>
<evidence type="ECO:0000256" key="6">
    <source>
        <dbReference type="SAM" id="Phobius"/>
    </source>
</evidence>
<evidence type="ECO:0000256" key="2">
    <source>
        <dbReference type="ARBA" id="ARBA00022475"/>
    </source>
</evidence>
<dbReference type="Proteomes" id="UP000502196">
    <property type="component" value="Chromosome"/>
</dbReference>
<sequence>MQAMTFKFAGIAAGALIFSIGLNNFLIANHLSEGGFVGLAVIGWYLFHIPVGVTFFLLNGPLLWLGGRLFGREFVLKTLWGVAAVSIFSELTKGLQTPVDDKLLAALYGGVLSGIGLGIVFRFGATTGGADVIARVVKHFWGISMGKVLFSIDLVVIAMIAALIGRQTAMYSLVALFVSARVVDFVLEGVSAARAATIISNHSDEIAKRIHRELERGTTLIPSVGGFTGTHRTMIYTVVNRDEVIRLHRIVKSVDPEAFVVVNNVHDVLGEGFTR</sequence>
<evidence type="ECO:0000256" key="1">
    <source>
        <dbReference type="ARBA" id="ARBA00004651"/>
    </source>
</evidence>
<protein>
    <submittedName>
        <fullName evidence="8">Putative integral inner membrane protein</fullName>
    </submittedName>
</protein>
<evidence type="ECO:0000256" key="3">
    <source>
        <dbReference type="ARBA" id="ARBA00022692"/>
    </source>
</evidence>
<dbReference type="GO" id="GO:0005886">
    <property type="term" value="C:plasma membrane"/>
    <property type="evidence" value="ECO:0007669"/>
    <property type="project" value="UniProtKB-SubCell"/>
</dbReference>
<feature type="transmembrane region" description="Helical" evidence="6">
    <location>
        <begin position="34"/>
        <end position="58"/>
    </location>
</feature>
<evidence type="ECO:0000256" key="4">
    <source>
        <dbReference type="ARBA" id="ARBA00022989"/>
    </source>
</evidence>
<dbReference type="CDD" id="cd16380">
    <property type="entry name" value="YitT_C"/>
    <property type="match status" value="1"/>
</dbReference>
<dbReference type="InterPro" id="IPR003740">
    <property type="entry name" value="YitT"/>
</dbReference>
<comment type="subcellular location">
    <subcellularLocation>
        <location evidence="1">Cell membrane</location>
        <topology evidence="1">Multi-pass membrane protein</topology>
    </subcellularLocation>
</comment>
<organism evidence="8 9">
    <name type="scientific">Kyrpidia spormannii</name>
    <dbReference type="NCBI Taxonomy" id="2055160"/>
    <lineage>
        <taxon>Bacteria</taxon>
        <taxon>Bacillati</taxon>
        <taxon>Bacillota</taxon>
        <taxon>Bacilli</taxon>
        <taxon>Bacillales</taxon>
        <taxon>Alicyclobacillaceae</taxon>
        <taxon>Kyrpidia</taxon>
    </lineage>
</organism>
<accession>A0A6F9E9E4</accession>
<dbReference type="InterPro" id="IPR019264">
    <property type="entry name" value="DUF2179"/>
</dbReference>
<feature type="transmembrane region" description="Helical" evidence="6">
    <location>
        <begin position="145"/>
        <end position="164"/>
    </location>
</feature>
<dbReference type="Pfam" id="PF10035">
    <property type="entry name" value="DUF2179"/>
    <property type="match status" value="1"/>
</dbReference>
<keyword evidence="2" id="KW-1003">Cell membrane</keyword>
<keyword evidence="5 6" id="KW-0472">Membrane</keyword>
<dbReference type="InterPro" id="IPR015867">
    <property type="entry name" value="N-reg_PII/ATP_PRibTrfase_C"/>
</dbReference>
<dbReference type="RefSeq" id="WP_232070064.1">
    <property type="nucleotide sequence ID" value="NZ_CP024955.1"/>
</dbReference>
<reference evidence="8 9" key="1">
    <citation type="submission" date="2020-04" db="EMBL/GenBank/DDBJ databases">
        <authorList>
            <person name="Hogendoorn C."/>
        </authorList>
    </citation>
    <scope>NUCLEOTIDE SEQUENCE [LARGE SCALE GENOMIC DNA]</scope>
    <source>
        <strain evidence="8">COOX1</strain>
    </source>
</reference>
<dbReference type="PANTHER" id="PTHR33545">
    <property type="entry name" value="UPF0750 MEMBRANE PROTEIN YITT-RELATED"/>
    <property type="match status" value="1"/>
</dbReference>
<gene>
    <name evidence="8" type="primary">ypjC</name>
    <name evidence="8" type="ORF">COOX1_1709</name>
</gene>
<keyword evidence="3 6" id="KW-0812">Transmembrane</keyword>
<evidence type="ECO:0000313" key="9">
    <source>
        <dbReference type="Proteomes" id="UP000502196"/>
    </source>
</evidence>
<dbReference type="PIRSF" id="PIRSF006483">
    <property type="entry name" value="Membrane_protein_YitT"/>
    <property type="match status" value="1"/>
</dbReference>